<dbReference type="Pfam" id="PF04464">
    <property type="entry name" value="Glyphos_transf"/>
    <property type="match status" value="1"/>
</dbReference>
<dbReference type="InterPro" id="IPR051612">
    <property type="entry name" value="Teichoic_Acid_Biosynth"/>
</dbReference>
<dbReference type="Proteomes" id="UP000440978">
    <property type="component" value="Unassembled WGS sequence"/>
</dbReference>
<organism evidence="7 8">
    <name type="scientific">Terrilactibacillus tamarindi</name>
    <dbReference type="NCBI Taxonomy" id="2599694"/>
    <lineage>
        <taxon>Bacteria</taxon>
        <taxon>Bacillati</taxon>
        <taxon>Bacillota</taxon>
        <taxon>Bacilli</taxon>
        <taxon>Bacillales</taxon>
        <taxon>Bacillaceae</taxon>
        <taxon>Terrilactibacillus</taxon>
    </lineage>
</organism>
<evidence type="ECO:0000313" key="8">
    <source>
        <dbReference type="Proteomes" id="UP000440978"/>
    </source>
</evidence>
<dbReference type="SUPFAM" id="SSF53756">
    <property type="entry name" value="UDP-Glycosyltransferase/glycogen phosphorylase"/>
    <property type="match status" value="1"/>
</dbReference>
<gene>
    <name evidence="7" type="ORF">GMB86_01130</name>
</gene>
<dbReference type="EMBL" id="WNHB01000001">
    <property type="protein sequence ID" value="MTT30616.1"/>
    <property type="molecule type" value="Genomic_DNA"/>
</dbReference>
<dbReference type="Gene3D" id="3.40.50.11820">
    <property type="match status" value="1"/>
</dbReference>
<dbReference type="InterPro" id="IPR043148">
    <property type="entry name" value="TagF_C"/>
</dbReference>
<dbReference type="AlphaFoldDB" id="A0A6N8CRM0"/>
<dbReference type="InterPro" id="IPR043149">
    <property type="entry name" value="TagF_N"/>
</dbReference>
<keyword evidence="5" id="KW-0777">Teichoic acid biosynthesis</keyword>
<reference evidence="7 8" key="1">
    <citation type="submission" date="2019-11" db="EMBL/GenBank/DDBJ databases">
        <title>Terrilactibacillus tamarindus sp. nov. BCM23-1 isolated from bark of Tamarindus indica.</title>
        <authorList>
            <person name="Kingkaew E."/>
            <person name="Tanasupawat S."/>
        </authorList>
    </citation>
    <scope>NUCLEOTIDE SEQUENCE [LARGE SCALE GENOMIC DNA]</scope>
    <source>
        <strain evidence="7 8">BCM23-1</strain>
    </source>
</reference>
<dbReference type="RefSeq" id="WP_155215951.1">
    <property type="nucleotide sequence ID" value="NZ_WNHB01000001.1"/>
</dbReference>
<evidence type="ECO:0000256" key="2">
    <source>
        <dbReference type="ARBA" id="ARBA00010488"/>
    </source>
</evidence>
<keyword evidence="3" id="KW-1003">Cell membrane</keyword>
<dbReference type="PANTHER" id="PTHR37316:SF3">
    <property type="entry name" value="TEICHOIC ACID GLYCEROL-PHOSPHATE TRANSFERASE"/>
    <property type="match status" value="1"/>
</dbReference>
<keyword evidence="4 7" id="KW-0808">Transferase</keyword>
<comment type="similarity">
    <text evidence="2">Belongs to the CDP-glycerol glycerophosphotransferase family.</text>
</comment>
<sequence length="714" mass="84624">MEAATTVAVNKKKRIKRSLLENFAFKNNEIILAVSYELSDETLSDQVKIIIRNRLSNEELNMKIFKIKKEEYKIYLQASIPKDKLFKTISKGKYWDIYISPLTTDLFEYSRLKSNTQNLELLSTIFEDDLLITPYKTNKGNVSFKVTEPKLLGKIEQINQKNGIFQIEGYAIYPNIDQSDKNDVIKNIIVRDKNHEMLKTYQARNIERHDLSQSIDEISNLYDWAGFSVEIDLKEFVSQLPKEHPKNFVIEIELINCISNETVNTARLKIPEKIHTHKYVLKGIKGKKKIIVKRTKKGRNAIFQVSDYILKKELKSKVHRLIRRFRSHRKTKQAYKQIFKALGKLPARKGLVVFESFLGKQYSCNPRAIYEYLKENYPQYKLVWSVDKRYIKNFEGKDVKYVKRFSIRWLFLMSRAQYWVTNSRFPLWIPKPKHTTYLQTWHGTPLKRLAADMDEVHMPGTNTIKYKANFCKEASRWDYLISPNAYSTEIFARAFQFDKVMIESGYPRNDILYTDNNFTEIFKLKQKYGLPQDKKIILYAPTWRDDQFYSKGKYKFDLDLDLSLMREEFGDEYIVILRMHYLVAENLDLSPYEGFAYDYSQHEDIRELYLISDILMTDYSSVFFDYANLRRPMIFFVYDIENYRDKLRGFYFDFEKTAPGPLVKTTAEVINSIREFEDNDFAVPDNFNAFYDKFCYLENGSASKQVVDKVFLNK</sequence>
<name>A0A6N8CRM0_9BACI</name>
<dbReference type="GO" id="GO:0047355">
    <property type="term" value="F:CDP-glycerol glycerophosphotransferase activity"/>
    <property type="evidence" value="ECO:0007669"/>
    <property type="project" value="InterPro"/>
</dbReference>
<evidence type="ECO:0000256" key="1">
    <source>
        <dbReference type="ARBA" id="ARBA00004202"/>
    </source>
</evidence>
<evidence type="ECO:0000256" key="3">
    <source>
        <dbReference type="ARBA" id="ARBA00022475"/>
    </source>
</evidence>
<proteinExistence type="inferred from homology"/>
<dbReference type="PANTHER" id="PTHR37316">
    <property type="entry name" value="TEICHOIC ACID GLYCEROL-PHOSPHATE PRIMASE"/>
    <property type="match status" value="1"/>
</dbReference>
<dbReference type="GO" id="GO:0005886">
    <property type="term" value="C:plasma membrane"/>
    <property type="evidence" value="ECO:0007669"/>
    <property type="project" value="UniProtKB-SubCell"/>
</dbReference>
<dbReference type="InterPro" id="IPR007554">
    <property type="entry name" value="Glycerophosphate_synth"/>
</dbReference>
<evidence type="ECO:0000256" key="4">
    <source>
        <dbReference type="ARBA" id="ARBA00022679"/>
    </source>
</evidence>
<evidence type="ECO:0000313" key="7">
    <source>
        <dbReference type="EMBL" id="MTT30616.1"/>
    </source>
</evidence>
<dbReference type="OrthoDB" id="9811865at2"/>
<protein>
    <submittedName>
        <fullName evidence="7">CDP-glycerol glycerophosphotransferase family protein</fullName>
    </submittedName>
</protein>
<dbReference type="GO" id="GO:0019350">
    <property type="term" value="P:teichoic acid biosynthetic process"/>
    <property type="evidence" value="ECO:0007669"/>
    <property type="project" value="UniProtKB-KW"/>
</dbReference>
<comment type="subcellular location">
    <subcellularLocation>
        <location evidence="1">Cell membrane</location>
        <topology evidence="1">Peripheral membrane protein</topology>
    </subcellularLocation>
</comment>
<evidence type="ECO:0000256" key="5">
    <source>
        <dbReference type="ARBA" id="ARBA00022944"/>
    </source>
</evidence>
<keyword evidence="8" id="KW-1185">Reference proteome</keyword>
<keyword evidence="6" id="KW-0472">Membrane</keyword>
<evidence type="ECO:0000256" key="6">
    <source>
        <dbReference type="ARBA" id="ARBA00023136"/>
    </source>
</evidence>
<accession>A0A6N8CRM0</accession>
<comment type="caution">
    <text evidence="7">The sequence shown here is derived from an EMBL/GenBank/DDBJ whole genome shotgun (WGS) entry which is preliminary data.</text>
</comment>
<dbReference type="Gene3D" id="3.40.50.12580">
    <property type="match status" value="1"/>
</dbReference>